<evidence type="ECO:0000256" key="3">
    <source>
        <dbReference type="PROSITE-ProRule" id="PRU01191"/>
    </source>
</evidence>
<sequence>MEIHHEFMDTLIREYKCSGSTKGFKPDPKSISAFPERNMVSDIKDGDPVSDRSSDAYLSNVSAQSLGNHDLGVLSNGQNLSNFTQSSGVSSEVELPEEYESSDAIFRYIGQMLMEEEDLEHKPCMFQDCLALQATEKSFCDVLLGRNLCSLDDQSSPSFVPDQNEDSPIHNFSRTSSSQSSNSSATVDNFFELELPRDRDKFQSSVTRSSRVDYRFDSFWQSFGSSNNFSEAADGSVDSFVSPLELFYSSSRSPIVSLSERGVPEFSQLLQYAGRVNHDEKSLKAVVEAEENGGDHSPSGPRGKKSHYREDGDYVEDSRSNKQFASYAEESDEQTKMYDEVLLCSHWNPHLRQESATLPDGVGPRSKLQQNGQLKGSSTGRLRGKKQGNKKEVVDFSTLLTQCAQAVAINDGRTAKELLKRIRQHSSPYGDGYERLAHFFANALEARLAGVGASLYTAFVSSGISAADILKGYQLYIKACPF</sequence>
<name>A0A3S8T971_DIOKA</name>
<accession>A0A3S8T971</accession>
<feature type="region of interest" description="Disordered" evidence="4">
    <location>
        <begin position="155"/>
        <end position="184"/>
    </location>
</feature>
<dbReference type="AlphaFoldDB" id="A0A3S8T971"/>
<dbReference type="PANTHER" id="PTHR31636">
    <property type="entry name" value="OSJNBA0084A10.13 PROTEIN-RELATED"/>
    <property type="match status" value="1"/>
</dbReference>
<reference evidence="5" key="1">
    <citation type="submission" date="2018-07" db="EMBL/GenBank/DDBJ databases">
        <title>Persimmon fruit deastringency treatment transcriptome analysis.</title>
        <authorList>
            <person name="Gong Z."/>
            <person name="Zhu Q."/>
            <person name="Yin X."/>
        </authorList>
    </citation>
    <scope>NUCLEOTIDE SEQUENCE</scope>
</reference>
<dbReference type="PROSITE" id="PS50985">
    <property type="entry name" value="GRAS"/>
    <property type="match status" value="1"/>
</dbReference>
<evidence type="ECO:0000256" key="4">
    <source>
        <dbReference type="SAM" id="MobiDB-lite"/>
    </source>
</evidence>
<feature type="region of interest" description="Disordered" evidence="4">
    <location>
        <begin position="355"/>
        <end position="389"/>
    </location>
</feature>
<feature type="compositionally biased region" description="Basic and acidic residues" evidence="4">
    <location>
        <begin position="308"/>
        <end position="320"/>
    </location>
</feature>
<evidence type="ECO:0000256" key="2">
    <source>
        <dbReference type="ARBA" id="ARBA00023163"/>
    </source>
</evidence>
<keyword evidence="1" id="KW-0805">Transcription regulation</keyword>
<dbReference type="EMBL" id="MH621305">
    <property type="protein sequence ID" value="AZL19541.1"/>
    <property type="molecule type" value="mRNA"/>
</dbReference>
<feature type="region of interest" description="Leucine repeat I (LRI)" evidence="3">
    <location>
        <begin position="394"/>
        <end position="454"/>
    </location>
</feature>
<protein>
    <submittedName>
        <fullName evidence="5">Transcription factor GRAS4</fullName>
    </submittedName>
</protein>
<proteinExistence type="evidence at transcript level"/>
<feature type="region of interest" description="Disordered" evidence="4">
    <location>
        <begin position="288"/>
        <end position="331"/>
    </location>
</feature>
<dbReference type="Pfam" id="PF03514">
    <property type="entry name" value="GRAS"/>
    <property type="match status" value="1"/>
</dbReference>
<keyword evidence="2" id="KW-0804">Transcription</keyword>
<comment type="similarity">
    <text evidence="3">Belongs to the GRAS family.</text>
</comment>
<evidence type="ECO:0000313" key="5">
    <source>
        <dbReference type="EMBL" id="AZL19541.1"/>
    </source>
</evidence>
<feature type="compositionally biased region" description="Low complexity" evidence="4">
    <location>
        <begin position="173"/>
        <end position="184"/>
    </location>
</feature>
<comment type="caution">
    <text evidence="3">Lacks conserved residue(s) required for the propagation of feature annotation.</text>
</comment>
<feature type="compositionally biased region" description="Polar residues" evidence="4">
    <location>
        <begin position="367"/>
        <end position="380"/>
    </location>
</feature>
<dbReference type="InterPro" id="IPR005202">
    <property type="entry name" value="TF_GRAS"/>
</dbReference>
<organism evidence="5">
    <name type="scientific">Diospyros kaki</name>
    <name type="common">Kaki persimmon</name>
    <name type="synonym">Diospyros chinensis</name>
    <dbReference type="NCBI Taxonomy" id="35925"/>
    <lineage>
        <taxon>Eukaryota</taxon>
        <taxon>Viridiplantae</taxon>
        <taxon>Streptophyta</taxon>
        <taxon>Embryophyta</taxon>
        <taxon>Tracheophyta</taxon>
        <taxon>Spermatophyta</taxon>
        <taxon>Magnoliopsida</taxon>
        <taxon>eudicotyledons</taxon>
        <taxon>Gunneridae</taxon>
        <taxon>Pentapetalae</taxon>
        <taxon>asterids</taxon>
        <taxon>Ericales</taxon>
        <taxon>Ebenaceae</taxon>
        <taxon>Diospyros</taxon>
    </lineage>
</organism>
<evidence type="ECO:0000256" key="1">
    <source>
        <dbReference type="ARBA" id="ARBA00023015"/>
    </source>
</evidence>